<dbReference type="CDD" id="cd22965">
    <property type="entry name" value="DD_DPY30_SDC1"/>
    <property type="match status" value="1"/>
</dbReference>
<keyword evidence="3" id="KW-0539">Nucleus</keyword>
<feature type="compositionally biased region" description="Low complexity" evidence="4">
    <location>
        <begin position="113"/>
        <end position="124"/>
    </location>
</feature>
<dbReference type="Proteomes" id="UP001363622">
    <property type="component" value="Unassembled WGS sequence"/>
</dbReference>
<reference evidence="5 6" key="1">
    <citation type="submission" date="2024-04" db="EMBL/GenBank/DDBJ databases">
        <title>Phyllosticta paracitricarpa is synonymous to the EU quarantine fungus P. citricarpa based on phylogenomic analyses.</title>
        <authorList>
            <consortium name="Lawrence Berkeley National Laboratory"/>
            <person name="Van Ingen-Buijs V.A."/>
            <person name="Van Westerhoven A.C."/>
            <person name="Haridas S."/>
            <person name="Skiadas P."/>
            <person name="Martin F."/>
            <person name="Groenewald J.Z."/>
            <person name="Crous P.W."/>
            <person name="Seidl M.F."/>
        </authorList>
    </citation>
    <scope>NUCLEOTIDE SEQUENCE [LARGE SCALE GENOMIC DNA]</scope>
    <source>
        <strain evidence="5 6">CBS 123371</strain>
    </source>
</reference>
<feature type="compositionally biased region" description="Pro residues" evidence="4">
    <location>
        <begin position="102"/>
        <end position="112"/>
    </location>
</feature>
<organism evidence="5 6">
    <name type="scientific">Phyllosticta citriasiana</name>
    <dbReference type="NCBI Taxonomy" id="595635"/>
    <lineage>
        <taxon>Eukaryota</taxon>
        <taxon>Fungi</taxon>
        <taxon>Dikarya</taxon>
        <taxon>Ascomycota</taxon>
        <taxon>Pezizomycotina</taxon>
        <taxon>Dothideomycetes</taxon>
        <taxon>Dothideomycetes incertae sedis</taxon>
        <taxon>Botryosphaeriales</taxon>
        <taxon>Phyllostictaceae</taxon>
        <taxon>Phyllosticta</taxon>
    </lineage>
</organism>
<comment type="subcellular location">
    <subcellularLocation>
        <location evidence="1">Nucleus</location>
    </subcellularLocation>
</comment>
<comment type="caution">
    <text evidence="5">The sequence shown here is derived from an EMBL/GenBank/DDBJ whole genome shotgun (WGS) entry which is preliminary data.</text>
</comment>
<dbReference type="InterPro" id="IPR007858">
    <property type="entry name" value="Dpy-30_motif"/>
</dbReference>
<feature type="compositionally biased region" description="Low complexity" evidence="4">
    <location>
        <begin position="80"/>
        <end position="101"/>
    </location>
</feature>
<accession>A0ABR1KUI9</accession>
<protein>
    <submittedName>
        <fullName evidence="5">Uncharacterized protein</fullName>
    </submittedName>
</protein>
<dbReference type="InterPro" id="IPR049629">
    <property type="entry name" value="DPY30_SDC1_DD"/>
</dbReference>
<dbReference type="Gene3D" id="1.20.890.10">
    <property type="entry name" value="cAMP-dependent protein kinase regulatory subunit, dimerization-anchoring domain"/>
    <property type="match status" value="1"/>
</dbReference>
<feature type="compositionally biased region" description="Low complexity" evidence="4">
    <location>
        <begin position="131"/>
        <end position="158"/>
    </location>
</feature>
<evidence type="ECO:0000313" key="5">
    <source>
        <dbReference type="EMBL" id="KAK7521848.1"/>
    </source>
</evidence>
<evidence type="ECO:0000256" key="4">
    <source>
        <dbReference type="SAM" id="MobiDB-lite"/>
    </source>
</evidence>
<feature type="compositionally biased region" description="Polar residues" evidence="4">
    <location>
        <begin position="1"/>
        <end position="11"/>
    </location>
</feature>
<proteinExistence type="inferred from homology"/>
<feature type="compositionally biased region" description="Polar residues" evidence="4">
    <location>
        <begin position="63"/>
        <end position="75"/>
    </location>
</feature>
<sequence length="248" mass="25734">MTEPIAQSDQGNGERPDVQLPEAPMSQDAPATNGTADTMDVEMKEEPVEVGTADHSIQIHGMSISSQTNLQSNLAPANVPPAQNTTTTSTADTPTNTTTPPTQFPQQPPPPQQAAASSTTLPSATSPPPAQAAAAASLPTASTNSASTPTSSATAMPPRDQRAESATRTGSPRPGQQQAQQQLPREALPHGSPTRVYLNSHLTPYLLEGMKKVAVLEPEKPLKWLSDFLAEKSKEVEGTGTGNGASSG</sequence>
<evidence type="ECO:0000313" key="6">
    <source>
        <dbReference type="Proteomes" id="UP001363622"/>
    </source>
</evidence>
<dbReference type="EMBL" id="JBBPHU010000002">
    <property type="protein sequence ID" value="KAK7521848.1"/>
    <property type="molecule type" value="Genomic_DNA"/>
</dbReference>
<evidence type="ECO:0000256" key="1">
    <source>
        <dbReference type="ARBA" id="ARBA00004123"/>
    </source>
</evidence>
<feature type="region of interest" description="Disordered" evidence="4">
    <location>
        <begin position="1"/>
        <end position="196"/>
    </location>
</feature>
<dbReference type="Pfam" id="PF05186">
    <property type="entry name" value="Dpy-30"/>
    <property type="match status" value="1"/>
</dbReference>
<evidence type="ECO:0000256" key="2">
    <source>
        <dbReference type="ARBA" id="ARBA00010849"/>
    </source>
</evidence>
<name>A0ABR1KUI9_9PEZI</name>
<gene>
    <name evidence="5" type="ORF">IWZ03DRAFT_412034</name>
</gene>
<comment type="similarity">
    <text evidence="2">Belongs to the dpy-30 family.</text>
</comment>
<keyword evidence="6" id="KW-1185">Reference proteome</keyword>
<evidence type="ECO:0000256" key="3">
    <source>
        <dbReference type="ARBA" id="ARBA00023242"/>
    </source>
</evidence>